<evidence type="ECO:0000313" key="3">
    <source>
        <dbReference type="EMBL" id="RZC61490.1"/>
    </source>
</evidence>
<protein>
    <recommendedName>
        <fullName evidence="2">Bet v I/Major latex protein domain-containing protein</fullName>
    </recommendedName>
</protein>
<dbReference type="InterPro" id="IPR024949">
    <property type="entry name" value="Bet_v_I_allergen"/>
</dbReference>
<dbReference type="OMA" id="THESQET"/>
<dbReference type="GO" id="GO:0005634">
    <property type="term" value="C:nucleus"/>
    <property type="evidence" value="ECO:0007669"/>
    <property type="project" value="TreeGrafter"/>
</dbReference>
<dbReference type="InterPro" id="IPR050279">
    <property type="entry name" value="Plant_def-hormone_signal"/>
</dbReference>
<dbReference type="CDD" id="cd07816">
    <property type="entry name" value="Bet_v1-like"/>
    <property type="match status" value="2"/>
</dbReference>
<comment type="similarity">
    <text evidence="1">Belongs to the BetVI family.</text>
</comment>
<dbReference type="Gene3D" id="3.30.530.20">
    <property type="match status" value="2"/>
</dbReference>
<sequence>MGIVTFNEELHCPVSAKRMFHALFEDDHNLIPKIMPNVKSVDFISGDGSPGSINQVNFVDGHPVKFVKHRLDKRDAANHECNYTVIESDTFGDKVECVANEVKFEDAPDGGCICKIKSCVHPKGDAVLDEEHLKAGHGGYMAKYKAVTDYLVANPDVVPWIIHGCHNLMPKIMPIVKSVDFVSGDGGPGSVQQVNFVDGYQMKYVKNRLDFKDKENCVINYTAIESDSFGDMIDCISSEVKFDAVPSGGSKCTIKTTVCPKGDVIPDEETLKAGKEGHMQQYKAVIAHLIENPDLYA</sequence>
<dbReference type="STRING" id="3469.A0A4Y7JN68"/>
<dbReference type="PANTHER" id="PTHR31213:SF201">
    <property type="entry name" value="OS03G0300400 PROTEIN"/>
    <property type="match status" value="1"/>
</dbReference>
<dbReference type="GO" id="GO:0006952">
    <property type="term" value="P:defense response"/>
    <property type="evidence" value="ECO:0007669"/>
    <property type="project" value="InterPro"/>
</dbReference>
<organism evidence="3 4">
    <name type="scientific">Papaver somniferum</name>
    <name type="common">Opium poppy</name>
    <dbReference type="NCBI Taxonomy" id="3469"/>
    <lineage>
        <taxon>Eukaryota</taxon>
        <taxon>Viridiplantae</taxon>
        <taxon>Streptophyta</taxon>
        <taxon>Embryophyta</taxon>
        <taxon>Tracheophyta</taxon>
        <taxon>Spermatophyta</taxon>
        <taxon>Magnoliopsida</taxon>
        <taxon>Ranunculales</taxon>
        <taxon>Papaveraceae</taxon>
        <taxon>Papaveroideae</taxon>
        <taxon>Papaver</taxon>
    </lineage>
</organism>
<dbReference type="FunFam" id="3.30.530.20:FF:000007">
    <property type="entry name" value="Major pollen allergen Bet v 1-A"/>
    <property type="match status" value="2"/>
</dbReference>
<proteinExistence type="inferred from homology"/>
<dbReference type="Proteomes" id="UP000316621">
    <property type="component" value="Chromosome 5"/>
</dbReference>
<dbReference type="GO" id="GO:0009738">
    <property type="term" value="P:abscisic acid-activated signaling pathway"/>
    <property type="evidence" value="ECO:0007669"/>
    <property type="project" value="InterPro"/>
</dbReference>
<evidence type="ECO:0000256" key="1">
    <source>
        <dbReference type="ARBA" id="ARBA00009744"/>
    </source>
</evidence>
<keyword evidence="4" id="KW-1185">Reference proteome</keyword>
<dbReference type="PRINTS" id="PR00634">
    <property type="entry name" value="BETALLERGEN"/>
</dbReference>
<evidence type="ECO:0000313" key="4">
    <source>
        <dbReference type="Proteomes" id="UP000316621"/>
    </source>
</evidence>
<dbReference type="Gramene" id="RZC61490">
    <property type="protein sequence ID" value="RZC61490"/>
    <property type="gene ID" value="C5167_023229"/>
</dbReference>
<feature type="domain" description="Bet v I/Major latex protein" evidence="2">
    <location>
        <begin position="4"/>
        <end position="151"/>
    </location>
</feature>
<dbReference type="GO" id="GO:0038023">
    <property type="term" value="F:signaling receptor activity"/>
    <property type="evidence" value="ECO:0007669"/>
    <property type="project" value="InterPro"/>
</dbReference>
<dbReference type="SUPFAM" id="SSF55961">
    <property type="entry name" value="Bet v1-like"/>
    <property type="match status" value="2"/>
</dbReference>
<dbReference type="GO" id="GO:0010427">
    <property type="term" value="F:abscisic acid binding"/>
    <property type="evidence" value="ECO:0007669"/>
    <property type="project" value="InterPro"/>
</dbReference>
<dbReference type="EMBL" id="CM010719">
    <property type="protein sequence ID" value="RZC61490.1"/>
    <property type="molecule type" value="Genomic_DNA"/>
</dbReference>
<accession>A0A4Y7JN68</accession>
<reference evidence="3 4" key="1">
    <citation type="journal article" date="2018" name="Science">
        <title>The opium poppy genome and morphinan production.</title>
        <authorList>
            <person name="Guo L."/>
            <person name="Winzer T."/>
            <person name="Yang X."/>
            <person name="Li Y."/>
            <person name="Ning Z."/>
            <person name="He Z."/>
            <person name="Teodor R."/>
            <person name="Lu Y."/>
            <person name="Bowser T.A."/>
            <person name="Graham I.A."/>
            <person name="Ye K."/>
        </authorList>
    </citation>
    <scope>NUCLEOTIDE SEQUENCE [LARGE SCALE GENOMIC DNA]</scope>
    <source>
        <strain evidence="4">cv. HN1</strain>
        <tissue evidence="3">Leaves</tissue>
    </source>
</reference>
<dbReference type="AlphaFoldDB" id="A0A4Y7JN68"/>
<dbReference type="InterPro" id="IPR000916">
    <property type="entry name" value="Bet_v_I/MLP"/>
</dbReference>
<dbReference type="GO" id="GO:0004864">
    <property type="term" value="F:protein phosphatase inhibitor activity"/>
    <property type="evidence" value="ECO:0007669"/>
    <property type="project" value="InterPro"/>
</dbReference>
<name>A0A4Y7JN68_PAPSO</name>
<dbReference type="GO" id="GO:0005737">
    <property type="term" value="C:cytoplasm"/>
    <property type="evidence" value="ECO:0007669"/>
    <property type="project" value="TreeGrafter"/>
</dbReference>
<dbReference type="InterPro" id="IPR023393">
    <property type="entry name" value="START-like_dom_sf"/>
</dbReference>
<feature type="domain" description="Bet v I/Major latex protein" evidence="2">
    <location>
        <begin position="166"/>
        <end position="258"/>
    </location>
</feature>
<dbReference type="Pfam" id="PF00407">
    <property type="entry name" value="Bet_v_1"/>
    <property type="match status" value="2"/>
</dbReference>
<gene>
    <name evidence="3" type="ORF">C5167_023229</name>
</gene>
<dbReference type="PANTHER" id="PTHR31213">
    <property type="entry name" value="OS08G0374000 PROTEIN-RELATED"/>
    <property type="match status" value="1"/>
</dbReference>
<evidence type="ECO:0000259" key="2">
    <source>
        <dbReference type="Pfam" id="PF00407"/>
    </source>
</evidence>